<keyword evidence="8 10" id="KW-0472">Membrane</keyword>
<keyword evidence="6" id="KW-0653">Protein transport</keyword>
<comment type="similarity">
    <text evidence="9">Belongs to the binding-protein-dependent transport system permease family. OppBC subfamily.</text>
</comment>
<evidence type="ECO:0000313" key="12">
    <source>
        <dbReference type="EMBL" id="TLQ40794.1"/>
    </source>
</evidence>
<proteinExistence type="inferred from homology"/>
<feature type="transmembrane region" description="Helical" evidence="10">
    <location>
        <begin position="52"/>
        <end position="71"/>
    </location>
</feature>
<name>A0A5R9DWK3_9LACT</name>
<keyword evidence="4 10" id="KW-0812">Transmembrane</keyword>
<dbReference type="Pfam" id="PF00528">
    <property type="entry name" value="BPD_transp_1"/>
    <property type="match status" value="1"/>
</dbReference>
<evidence type="ECO:0000256" key="7">
    <source>
        <dbReference type="ARBA" id="ARBA00022989"/>
    </source>
</evidence>
<dbReference type="GO" id="GO:0055085">
    <property type="term" value="P:transmembrane transport"/>
    <property type="evidence" value="ECO:0007669"/>
    <property type="project" value="InterPro"/>
</dbReference>
<reference evidence="12 13" key="1">
    <citation type="submission" date="2019-05" db="EMBL/GenBank/DDBJ databases">
        <title>The metagenome of a microbial culture collection derived from dairy environment covers the genomic content of the human microbiome.</title>
        <authorList>
            <person name="Roder T."/>
            <person name="Wuthrich D."/>
            <person name="Sattari Z."/>
            <person name="Von Ah U."/>
            <person name="Bar C."/>
            <person name="Ronchi F."/>
            <person name="Macpherson A.J."/>
            <person name="Ganal-Vonarburg S.C."/>
            <person name="Bruggmann R."/>
            <person name="Vergeres G."/>
        </authorList>
    </citation>
    <scope>NUCLEOTIDE SEQUENCE [LARGE SCALE GENOMIC DNA]</scope>
    <source>
        <strain evidence="12 13">FAM 24227</strain>
    </source>
</reference>
<dbReference type="PANTHER" id="PTHR43386:SF24">
    <property type="entry name" value="OLIGOPEPTIDE TRANSPORT SYSTEM PERMEASE PROTEIN AMID"/>
    <property type="match status" value="1"/>
</dbReference>
<feature type="transmembrane region" description="Helical" evidence="10">
    <location>
        <begin position="311"/>
        <end position="335"/>
    </location>
</feature>
<accession>A0A5R9DWK3</accession>
<dbReference type="EMBL" id="VBSP01000024">
    <property type="protein sequence ID" value="TLQ40794.1"/>
    <property type="molecule type" value="Genomic_DNA"/>
</dbReference>
<comment type="caution">
    <text evidence="12">The sequence shown here is derived from an EMBL/GenBank/DDBJ whole genome shotgun (WGS) entry which is preliminary data.</text>
</comment>
<dbReference type="SUPFAM" id="SSF161098">
    <property type="entry name" value="MetI-like"/>
    <property type="match status" value="1"/>
</dbReference>
<feature type="transmembrane region" description="Helical" evidence="10">
    <location>
        <begin position="149"/>
        <end position="174"/>
    </location>
</feature>
<dbReference type="CDD" id="cd06261">
    <property type="entry name" value="TM_PBP2"/>
    <property type="match status" value="1"/>
</dbReference>
<keyword evidence="3" id="KW-1003">Cell membrane</keyword>
<dbReference type="GO" id="GO:0015031">
    <property type="term" value="P:protein transport"/>
    <property type="evidence" value="ECO:0007669"/>
    <property type="project" value="UniProtKB-KW"/>
</dbReference>
<evidence type="ECO:0000256" key="4">
    <source>
        <dbReference type="ARBA" id="ARBA00022692"/>
    </source>
</evidence>
<comment type="subcellular location">
    <subcellularLocation>
        <location evidence="1 10">Cell membrane</location>
        <topology evidence="1 10">Multi-pass membrane protein</topology>
    </subcellularLocation>
</comment>
<evidence type="ECO:0000256" key="3">
    <source>
        <dbReference type="ARBA" id="ARBA00022475"/>
    </source>
</evidence>
<dbReference type="PROSITE" id="PS50928">
    <property type="entry name" value="ABC_TM1"/>
    <property type="match status" value="1"/>
</dbReference>
<dbReference type="Proteomes" id="UP000306420">
    <property type="component" value="Unassembled WGS sequence"/>
</dbReference>
<evidence type="ECO:0000256" key="2">
    <source>
        <dbReference type="ARBA" id="ARBA00022448"/>
    </source>
</evidence>
<keyword evidence="2 10" id="KW-0813">Transport</keyword>
<dbReference type="OrthoDB" id="9797472at2"/>
<dbReference type="GO" id="GO:0015833">
    <property type="term" value="P:peptide transport"/>
    <property type="evidence" value="ECO:0007669"/>
    <property type="project" value="UniProtKB-KW"/>
</dbReference>
<protein>
    <submittedName>
        <fullName evidence="12">ABC transporter permease</fullName>
    </submittedName>
</protein>
<evidence type="ECO:0000313" key="13">
    <source>
        <dbReference type="Proteomes" id="UP000306420"/>
    </source>
</evidence>
<evidence type="ECO:0000256" key="10">
    <source>
        <dbReference type="RuleBase" id="RU363032"/>
    </source>
</evidence>
<dbReference type="InterPro" id="IPR050366">
    <property type="entry name" value="BP-dependent_transpt_permease"/>
</dbReference>
<keyword evidence="7 10" id="KW-1133">Transmembrane helix</keyword>
<sequence length="350" mass="38775">MTELNRTEEIEFLADDFEWADKGEDINQQEIFVRESSIKQFITKFSKNKGSVFGLIFIIIIIFFALFGPYMNDFGSNEQIIGNESMAPRVPGLEKIGVLDGTQTLKSSTGEIELNKYESNPNAQDTYYWFGSDVLGRDIFTRTWEGTRISLYIALVAVIVDVLIGMTYGLISGYFGGKVDMVMQRILEVLNGIPSLVIVTLLIVVLEPGILSITIAIALTGWIGMSRVARAQILKLKDREFVLAARTLGAKPSTIIFKEILPNIFAQLIIMSMFSVPNAIFTESFLAFIGLGVPMPDASLGSLISDAFKSFLNAPFMIIPPVFVLSMTMLSFNLLADGLRDALDPTMKEV</sequence>
<dbReference type="InterPro" id="IPR025966">
    <property type="entry name" value="OppC_N"/>
</dbReference>
<dbReference type="GO" id="GO:0005886">
    <property type="term" value="C:plasma membrane"/>
    <property type="evidence" value="ECO:0007669"/>
    <property type="project" value="UniProtKB-SubCell"/>
</dbReference>
<dbReference type="InterPro" id="IPR035906">
    <property type="entry name" value="MetI-like_sf"/>
</dbReference>
<evidence type="ECO:0000256" key="1">
    <source>
        <dbReference type="ARBA" id="ARBA00004651"/>
    </source>
</evidence>
<gene>
    <name evidence="12" type="ORF">FEZ33_07425</name>
</gene>
<feature type="transmembrane region" description="Helical" evidence="10">
    <location>
        <begin position="268"/>
        <end position="291"/>
    </location>
</feature>
<dbReference type="AlphaFoldDB" id="A0A5R9DWK3"/>
<feature type="transmembrane region" description="Helical" evidence="10">
    <location>
        <begin position="186"/>
        <end position="204"/>
    </location>
</feature>
<evidence type="ECO:0000259" key="11">
    <source>
        <dbReference type="PROSITE" id="PS50928"/>
    </source>
</evidence>
<dbReference type="RefSeq" id="WP_138404771.1">
    <property type="nucleotide sequence ID" value="NZ_VBSP01000024.1"/>
</dbReference>
<feature type="transmembrane region" description="Helical" evidence="10">
    <location>
        <begin position="210"/>
        <end position="229"/>
    </location>
</feature>
<evidence type="ECO:0000256" key="8">
    <source>
        <dbReference type="ARBA" id="ARBA00023136"/>
    </source>
</evidence>
<dbReference type="InterPro" id="IPR000515">
    <property type="entry name" value="MetI-like"/>
</dbReference>
<organism evidence="12 13">
    <name type="scientific">Ruoffia tabacinasalis</name>
    <dbReference type="NCBI Taxonomy" id="87458"/>
    <lineage>
        <taxon>Bacteria</taxon>
        <taxon>Bacillati</taxon>
        <taxon>Bacillota</taxon>
        <taxon>Bacilli</taxon>
        <taxon>Lactobacillales</taxon>
        <taxon>Aerococcaceae</taxon>
        <taxon>Ruoffia</taxon>
    </lineage>
</organism>
<dbReference type="Pfam" id="PF12911">
    <property type="entry name" value="OppC_N"/>
    <property type="match status" value="1"/>
</dbReference>
<evidence type="ECO:0000256" key="6">
    <source>
        <dbReference type="ARBA" id="ARBA00022927"/>
    </source>
</evidence>
<dbReference type="PANTHER" id="PTHR43386">
    <property type="entry name" value="OLIGOPEPTIDE TRANSPORT SYSTEM PERMEASE PROTEIN APPC"/>
    <property type="match status" value="1"/>
</dbReference>
<evidence type="ECO:0000256" key="5">
    <source>
        <dbReference type="ARBA" id="ARBA00022856"/>
    </source>
</evidence>
<dbReference type="Gene3D" id="1.10.3720.10">
    <property type="entry name" value="MetI-like"/>
    <property type="match status" value="1"/>
</dbReference>
<keyword evidence="5" id="KW-0571">Peptide transport</keyword>
<feature type="domain" description="ABC transmembrane type-1" evidence="11">
    <location>
        <begin position="147"/>
        <end position="336"/>
    </location>
</feature>
<evidence type="ECO:0000256" key="9">
    <source>
        <dbReference type="ARBA" id="ARBA00024202"/>
    </source>
</evidence>